<dbReference type="AlphaFoldDB" id="A0A2T7NYW6"/>
<accession>A0A2T7NYW6</accession>
<name>A0A2T7NYW6_POMCA</name>
<sequence>MAESNETSSKVTCRSRRAVEQIISAVCSEIKKTLSKNSERIDEHCIRYIQKFRETFTAILRENILVNGELRDQSPLDITPEFDPVDNEKEKKINEELLPQLDLCIVDIARKRKQLPPVCKKAVTDYANHQAVYLTKVKPQVQNDSFGSVVNEIKQAASLITCEHLKATSATLASLVKASSEEYEQVVHLTKAVEIEEINRNCKTNPSVLIEFPFSSIDKALHSPAKKRCTDSLSLPQTVPVKYKHHADATLRMDFVVQPTDTLD</sequence>
<keyword evidence="2" id="KW-1185">Reference proteome</keyword>
<dbReference type="EMBL" id="PZQS01000008">
    <property type="protein sequence ID" value="PVD26323.1"/>
    <property type="molecule type" value="Genomic_DNA"/>
</dbReference>
<dbReference type="PANTHER" id="PTHR31749:SF3">
    <property type="entry name" value="KINETOCHORE-ASSOCIATED PROTEIN NSL1 HOMOLOG"/>
    <property type="match status" value="1"/>
</dbReference>
<dbReference type="GO" id="GO:0000070">
    <property type="term" value="P:mitotic sister chromatid segregation"/>
    <property type="evidence" value="ECO:0007669"/>
    <property type="project" value="InterPro"/>
</dbReference>
<dbReference type="Proteomes" id="UP000245119">
    <property type="component" value="Linkage Group LG8"/>
</dbReference>
<comment type="caution">
    <text evidence="1">The sequence shown here is derived from an EMBL/GenBank/DDBJ whole genome shotgun (WGS) entry which is preliminary data.</text>
</comment>
<proteinExistence type="predicted"/>
<organism evidence="1 2">
    <name type="scientific">Pomacea canaliculata</name>
    <name type="common">Golden apple snail</name>
    <dbReference type="NCBI Taxonomy" id="400727"/>
    <lineage>
        <taxon>Eukaryota</taxon>
        <taxon>Metazoa</taxon>
        <taxon>Spiralia</taxon>
        <taxon>Lophotrochozoa</taxon>
        <taxon>Mollusca</taxon>
        <taxon>Gastropoda</taxon>
        <taxon>Caenogastropoda</taxon>
        <taxon>Architaenioglossa</taxon>
        <taxon>Ampullarioidea</taxon>
        <taxon>Ampullariidae</taxon>
        <taxon>Pomacea</taxon>
    </lineage>
</organism>
<dbReference type="PANTHER" id="PTHR31749">
    <property type="entry name" value="KINETOCHORE-ASSOCIATED PROTEIN NSL1 HOMOLOG"/>
    <property type="match status" value="1"/>
</dbReference>
<gene>
    <name evidence="1" type="ORF">C0Q70_13994</name>
</gene>
<evidence type="ECO:0000313" key="2">
    <source>
        <dbReference type="Proteomes" id="UP000245119"/>
    </source>
</evidence>
<dbReference type="OMA" id="GNTTKDY"/>
<dbReference type="InterPro" id="IPR013950">
    <property type="entry name" value="Mis14/Nsl1"/>
</dbReference>
<reference evidence="1 2" key="1">
    <citation type="submission" date="2018-04" db="EMBL/GenBank/DDBJ databases">
        <title>The genome of golden apple snail Pomacea canaliculata provides insight into stress tolerance and invasive adaptation.</title>
        <authorList>
            <person name="Liu C."/>
            <person name="Liu B."/>
            <person name="Ren Y."/>
            <person name="Zhang Y."/>
            <person name="Wang H."/>
            <person name="Li S."/>
            <person name="Jiang F."/>
            <person name="Yin L."/>
            <person name="Zhang G."/>
            <person name="Qian W."/>
            <person name="Fan W."/>
        </authorList>
    </citation>
    <scope>NUCLEOTIDE SEQUENCE [LARGE SCALE GENOMIC DNA]</scope>
    <source>
        <strain evidence="1">SZHN2017</strain>
        <tissue evidence="1">Muscle</tissue>
    </source>
</reference>
<dbReference type="Pfam" id="PF08641">
    <property type="entry name" value="Mis14"/>
    <property type="match status" value="1"/>
</dbReference>
<protein>
    <submittedName>
        <fullName evidence="1">Uncharacterized protein</fullName>
    </submittedName>
</protein>
<dbReference type="GO" id="GO:0000444">
    <property type="term" value="C:MIS12/MIND type complex"/>
    <property type="evidence" value="ECO:0007669"/>
    <property type="project" value="TreeGrafter"/>
</dbReference>
<evidence type="ECO:0000313" key="1">
    <source>
        <dbReference type="EMBL" id="PVD26323.1"/>
    </source>
</evidence>